<comment type="caution">
    <text evidence="2">The sequence shown here is derived from an EMBL/GenBank/DDBJ whole genome shotgun (WGS) entry which is preliminary data.</text>
</comment>
<gene>
    <name evidence="2" type="ORF">DMH04_25560</name>
</gene>
<evidence type="ECO:0000256" key="1">
    <source>
        <dbReference type="SAM" id="MobiDB-lite"/>
    </source>
</evidence>
<feature type="region of interest" description="Disordered" evidence="1">
    <location>
        <begin position="192"/>
        <end position="217"/>
    </location>
</feature>
<protein>
    <submittedName>
        <fullName evidence="2">Uncharacterized protein</fullName>
    </submittedName>
</protein>
<sequence>MVSENKPESVSDYLNQLMGGGKTGPPESFDQSISRATGLQAVVEDELGLGINRIQEQRTAFLRYALKAAIDSCKDEHERLGDPQLIGASELLKMPIMLDDEIEDALEKYKPSWVKKSDRQAKRDSRRFRHFIALFVAVEAGPREGWDEKTAQNVRRQDCAPAMANALMAYLRESRNTLRTIAQETYDYTLRESPSQASVADAPDTGEISERSTAPSSAIVAAQPHSLPLRAAVRKVLGSSEWPLRLLNLDEGSTEEPDWRAVLDGGELTPLHARHRAILERRVLFDGEECIPAEILERLDQYKGQTLFVTGDVGDGKTTYVNGLVASARSNQIFIRWSERSKPYKPKEVARFRDAVDKLLIEPTDWCLILVYEINNRTSAKLDKHLRRGLSLRESDDDQTVVILDGRTADYDRLKQELNLRPLQLLPLHGPTSARKWAELLEKARDRLVDEGNRDSKLDNLYPNLRAFLDSGSVAQERLLSDPRDPLLVKVIKAVYGQTLRQKVESELVRLDDADQHAYLHVCLASLVEIELSNNMLTLLAPRAKIVARSKRDPWIHGDKGHRARHHVIGQVLLETETSVTSAKIEELIGDYSARIRDRTFLDALMVMIPTVRYLRPVGVKAETDRLSHCARNALRRTLREVDNLFGALNGAAQDRYDTLCDYATTLLELEPQPTHDTVSSVDNRVWWLNLAYRLFEAAKETPEAPKDKRLEFQFLKLKHRELKLRGELDFRKSVELAENAAAYFDPDWSKGDYFGEVFRLCFDGLERLAAQVVEGERDADEADIEMMFRWLVRSYHKLQRLYRTNREDARRRPYHIALTRFAYSLLPPVRAVNLAKESWDESNSCGVPDIKSATLYAESALYLTGVSPFYVNADAEYKSVSRDERANMRQEAFNMLTTTAGAEPQAAELPLLMAVLQLSGQDLGGVDLSRRIEAALKRDNSKLNTAFANHTRALLASKPEERIRLLRKALDGYAECMRPDHKWMIRRMGYAWDDACRQLKEAGDSKGAADYRQKYEAMSDRKLT</sequence>
<evidence type="ECO:0000313" key="3">
    <source>
        <dbReference type="Proteomes" id="UP000287547"/>
    </source>
</evidence>
<evidence type="ECO:0000313" key="2">
    <source>
        <dbReference type="EMBL" id="RSM82562.1"/>
    </source>
</evidence>
<organism evidence="2 3">
    <name type="scientific">Kibdelosporangium aridum</name>
    <dbReference type="NCBI Taxonomy" id="2030"/>
    <lineage>
        <taxon>Bacteria</taxon>
        <taxon>Bacillati</taxon>
        <taxon>Actinomycetota</taxon>
        <taxon>Actinomycetes</taxon>
        <taxon>Pseudonocardiales</taxon>
        <taxon>Pseudonocardiaceae</taxon>
        <taxon>Kibdelosporangium</taxon>
    </lineage>
</organism>
<reference evidence="2 3" key="1">
    <citation type="submission" date="2018-05" db="EMBL/GenBank/DDBJ databases">
        <title>Evolution of GPA BGCs.</title>
        <authorList>
            <person name="Waglechner N."/>
            <person name="Wright G.D."/>
        </authorList>
    </citation>
    <scope>NUCLEOTIDE SEQUENCE [LARGE SCALE GENOMIC DNA]</scope>
    <source>
        <strain evidence="2 3">A82846</strain>
    </source>
</reference>
<feature type="region of interest" description="Disordered" evidence="1">
    <location>
        <begin position="1"/>
        <end position="31"/>
    </location>
</feature>
<dbReference type="RefSeq" id="WP_125727544.1">
    <property type="nucleotide sequence ID" value="NZ_QHKI01000022.1"/>
</dbReference>
<dbReference type="Proteomes" id="UP000287547">
    <property type="component" value="Unassembled WGS sequence"/>
</dbReference>
<dbReference type="OrthoDB" id="9817846at2"/>
<name>A0A428Z660_KIBAR</name>
<dbReference type="AlphaFoldDB" id="A0A428Z660"/>
<dbReference type="EMBL" id="QHKI01000022">
    <property type="protein sequence ID" value="RSM82562.1"/>
    <property type="molecule type" value="Genomic_DNA"/>
</dbReference>
<accession>A0A428Z660</accession>
<proteinExistence type="predicted"/>